<dbReference type="GO" id="GO:0005829">
    <property type="term" value="C:cytosol"/>
    <property type="evidence" value="ECO:0007669"/>
    <property type="project" value="TreeGrafter"/>
</dbReference>
<protein>
    <recommendedName>
        <fullName evidence="4">phosphoglycolate phosphatase</fullName>
        <ecNumber evidence="4">3.1.3.18</ecNumber>
    </recommendedName>
</protein>
<dbReference type="SUPFAM" id="SSF56784">
    <property type="entry name" value="HAD-like"/>
    <property type="match status" value="1"/>
</dbReference>
<evidence type="ECO:0000256" key="1">
    <source>
        <dbReference type="ARBA" id="ARBA00000830"/>
    </source>
</evidence>
<dbReference type="PANTHER" id="PTHR43434:SF1">
    <property type="entry name" value="PHOSPHOGLYCOLATE PHOSPHATASE"/>
    <property type="match status" value="1"/>
</dbReference>
<dbReference type="AlphaFoldDB" id="A0A1U9NLE8"/>
<dbReference type="InterPro" id="IPR050155">
    <property type="entry name" value="HAD-like_hydrolase_sf"/>
</dbReference>
<keyword evidence="6" id="KW-1185">Reference proteome</keyword>
<reference evidence="6" key="1">
    <citation type="submission" date="2017-02" db="EMBL/GenBank/DDBJ databases">
        <title>Comparative genomics and description of representatives of a novel lineage of planctomycetes thriving in anoxic sediments.</title>
        <authorList>
            <person name="Spring S."/>
            <person name="Bunk B."/>
            <person name="Sproer C."/>
        </authorList>
    </citation>
    <scope>NUCLEOTIDE SEQUENCE [LARGE SCALE GENOMIC DNA]</scope>
    <source>
        <strain evidence="6">ST-NAGAB-D1</strain>
    </source>
</reference>
<sequence length="301" mass="34338">MSDHTKELREMKPTSDYLVAIDSDGCVFDAMGIKQRECFCPMLIAHFGLQPVAEAARDCKDFADLFSKTRGANRHKTAVRILTELLPSHPMVKERGFDVPNYPHYVQWVNEPDSLLSDAGLKKAIAEERREEARKELEMVLKWSQRVNEMVAEVVKNVPPFPYVRESLEKIEGTADIIVCSSTPTEALKREWAEHGVAKYVKVIAGQEMGKKEEHLAVMCEKYDKDKIIMMGDAPGDMKAAKKNDVMFYAINPGAEAMSWKRFHDEAFDKFMAGEYAGQYEQMVIDEFDEYLPENPPWMAV</sequence>
<dbReference type="Proteomes" id="UP000189674">
    <property type="component" value="Chromosome"/>
</dbReference>
<evidence type="ECO:0000256" key="2">
    <source>
        <dbReference type="ARBA" id="ARBA00004818"/>
    </source>
</evidence>
<proteinExistence type="inferred from homology"/>
<dbReference type="OrthoDB" id="9796026at2"/>
<dbReference type="Gene3D" id="1.10.150.240">
    <property type="entry name" value="Putative phosphatase, domain 2"/>
    <property type="match status" value="1"/>
</dbReference>
<dbReference type="InterPro" id="IPR023214">
    <property type="entry name" value="HAD_sf"/>
</dbReference>
<evidence type="ECO:0000313" key="6">
    <source>
        <dbReference type="Proteomes" id="UP000189674"/>
    </source>
</evidence>
<dbReference type="Gene3D" id="3.40.50.1000">
    <property type="entry name" value="HAD superfamily/HAD-like"/>
    <property type="match status" value="1"/>
</dbReference>
<dbReference type="InterPro" id="IPR041492">
    <property type="entry name" value="HAD_2"/>
</dbReference>
<comment type="similarity">
    <text evidence="3">Belongs to the HAD-like hydrolase superfamily. CbbY/CbbZ/Gph/YieH family.</text>
</comment>
<organism evidence="5 6">
    <name type="scientific">Anaerohalosphaera lusitana</name>
    <dbReference type="NCBI Taxonomy" id="1936003"/>
    <lineage>
        <taxon>Bacteria</taxon>
        <taxon>Pseudomonadati</taxon>
        <taxon>Planctomycetota</taxon>
        <taxon>Phycisphaerae</taxon>
        <taxon>Sedimentisphaerales</taxon>
        <taxon>Anaerohalosphaeraceae</taxon>
        <taxon>Anaerohalosphaera</taxon>
    </lineage>
</organism>
<comment type="catalytic activity">
    <reaction evidence="1">
        <text>2-phosphoglycolate + H2O = glycolate + phosphate</text>
        <dbReference type="Rhea" id="RHEA:14369"/>
        <dbReference type="ChEBI" id="CHEBI:15377"/>
        <dbReference type="ChEBI" id="CHEBI:29805"/>
        <dbReference type="ChEBI" id="CHEBI:43474"/>
        <dbReference type="ChEBI" id="CHEBI:58033"/>
        <dbReference type="EC" id="3.1.3.18"/>
    </reaction>
</comment>
<dbReference type="KEGG" id="alus:STSP2_01795"/>
<name>A0A1U9NLE8_9BACT</name>
<dbReference type="Pfam" id="PF13419">
    <property type="entry name" value="HAD_2"/>
    <property type="match status" value="1"/>
</dbReference>
<dbReference type="InterPro" id="IPR036412">
    <property type="entry name" value="HAD-like_sf"/>
</dbReference>
<evidence type="ECO:0000313" key="5">
    <source>
        <dbReference type="EMBL" id="AQT68627.1"/>
    </source>
</evidence>
<dbReference type="STRING" id="1936003.STSP2_01795"/>
<evidence type="ECO:0000256" key="3">
    <source>
        <dbReference type="ARBA" id="ARBA00006171"/>
    </source>
</evidence>
<accession>A0A1U9NLE8</accession>
<dbReference type="PANTHER" id="PTHR43434">
    <property type="entry name" value="PHOSPHOGLYCOLATE PHOSPHATASE"/>
    <property type="match status" value="1"/>
</dbReference>
<gene>
    <name evidence="5" type="ORF">STSP2_01795</name>
</gene>
<dbReference type="RefSeq" id="WP_146661802.1">
    <property type="nucleotide sequence ID" value="NZ_CP019791.1"/>
</dbReference>
<evidence type="ECO:0000256" key="4">
    <source>
        <dbReference type="ARBA" id="ARBA00013078"/>
    </source>
</evidence>
<dbReference type="InterPro" id="IPR023198">
    <property type="entry name" value="PGP-like_dom2"/>
</dbReference>
<dbReference type="CDD" id="cd01427">
    <property type="entry name" value="HAD_like"/>
    <property type="match status" value="1"/>
</dbReference>
<dbReference type="EMBL" id="CP019791">
    <property type="protein sequence ID" value="AQT68627.1"/>
    <property type="molecule type" value="Genomic_DNA"/>
</dbReference>
<dbReference type="GO" id="GO:0008967">
    <property type="term" value="F:phosphoglycolate phosphatase activity"/>
    <property type="evidence" value="ECO:0007669"/>
    <property type="project" value="UniProtKB-EC"/>
</dbReference>
<dbReference type="EC" id="3.1.3.18" evidence="4"/>
<comment type="pathway">
    <text evidence="2">Organic acid metabolism; glycolate biosynthesis; glycolate from 2-phosphoglycolate: step 1/1.</text>
</comment>
<dbReference type="GO" id="GO:0006281">
    <property type="term" value="P:DNA repair"/>
    <property type="evidence" value="ECO:0007669"/>
    <property type="project" value="TreeGrafter"/>
</dbReference>